<dbReference type="STRING" id="984485.A0A1E4RCI7"/>
<dbReference type="GO" id="GO:0005730">
    <property type="term" value="C:nucleolus"/>
    <property type="evidence" value="ECO:0007669"/>
    <property type="project" value="UniProtKB-SubCell"/>
</dbReference>
<dbReference type="GO" id="GO:0034511">
    <property type="term" value="F:U3 snoRNA binding"/>
    <property type="evidence" value="ECO:0007669"/>
    <property type="project" value="TreeGrafter"/>
</dbReference>
<gene>
    <name evidence="7" type="ORF">HYPBUDRAFT_154249</name>
</gene>
<protein>
    <submittedName>
        <fullName evidence="7">DUF663-domain-containing protein</fullName>
    </submittedName>
</protein>
<evidence type="ECO:0000256" key="3">
    <source>
        <dbReference type="ARBA" id="ARBA00023242"/>
    </source>
</evidence>
<feature type="compositionally biased region" description="Acidic residues" evidence="5">
    <location>
        <begin position="406"/>
        <end position="434"/>
    </location>
</feature>
<dbReference type="EMBL" id="KV454546">
    <property type="protein sequence ID" value="ODV64988.1"/>
    <property type="molecule type" value="Genomic_DNA"/>
</dbReference>
<dbReference type="GO" id="GO:0003924">
    <property type="term" value="F:GTPase activity"/>
    <property type="evidence" value="ECO:0007669"/>
    <property type="project" value="TreeGrafter"/>
</dbReference>
<evidence type="ECO:0000313" key="7">
    <source>
        <dbReference type="EMBL" id="ODV64988.1"/>
    </source>
</evidence>
<evidence type="ECO:0000259" key="6">
    <source>
        <dbReference type="PROSITE" id="PS51714"/>
    </source>
</evidence>
<dbReference type="GO" id="GO:0030688">
    <property type="term" value="C:preribosome, small subunit precursor"/>
    <property type="evidence" value="ECO:0007669"/>
    <property type="project" value="EnsemblFungi"/>
</dbReference>
<organism evidence="7 8">
    <name type="scientific">Hyphopichia burtonii NRRL Y-1933</name>
    <dbReference type="NCBI Taxonomy" id="984485"/>
    <lineage>
        <taxon>Eukaryota</taxon>
        <taxon>Fungi</taxon>
        <taxon>Dikarya</taxon>
        <taxon>Ascomycota</taxon>
        <taxon>Saccharomycotina</taxon>
        <taxon>Pichiomycetes</taxon>
        <taxon>Debaryomycetaceae</taxon>
        <taxon>Hyphopichia</taxon>
    </lineage>
</organism>
<dbReference type="Pfam" id="PF08142">
    <property type="entry name" value="AARP2CN"/>
    <property type="match status" value="1"/>
</dbReference>
<dbReference type="OrthoDB" id="119302at2759"/>
<feature type="region of interest" description="Disordered" evidence="5">
    <location>
        <begin position="406"/>
        <end position="444"/>
    </location>
</feature>
<evidence type="ECO:0000256" key="4">
    <source>
        <dbReference type="ARBA" id="ARBA00038288"/>
    </source>
</evidence>
<dbReference type="PANTHER" id="PTHR12858">
    <property type="entry name" value="RIBOSOME BIOGENESIS PROTEIN"/>
    <property type="match status" value="1"/>
</dbReference>
<dbReference type="PANTHER" id="PTHR12858:SF1">
    <property type="entry name" value="PRE-RRNA-PROCESSING PROTEIN TSR1 HOMOLOG"/>
    <property type="match status" value="1"/>
</dbReference>
<reference evidence="8" key="1">
    <citation type="submission" date="2016-05" db="EMBL/GenBank/DDBJ databases">
        <title>Comparative genomics of biotechnologically important yeasts.</title>
        <authorList>
            <consortium name="DOE Joint Genome Institute"/>
            <person name="Riley R."/>
            <person name="Haridas S."/>
            <person name="Wolfe K.H."/>
            <person name="Lopes M.R."/>
            <person name="Hittinger C.T."/>
            <person name="Goker M."/>
            <person name="Salamov A."/>
            <person name="Wisecaver J."/>
            <person name="Long T.M."/>
            <person name="Aerts A.L."/>
            <person name="Barry K."/>
            <person name="Choi C."/>
            <person name="Clum A."/>
            <person name="Coughlan A.Y."/>
            <person name="Deshpande S."/>
            <person name="Douglass A.P."/>
            <person name="Hanson S.J."/>
            <person name="Klenk H.-P."/>
            <person name="Labutti K."/>
            <person name="Lapidus A."/>
            <person name="Lindquist E."/>
            <person name="Lipzen A."/>
            <person name="Meier-Kolthoff J.P."/>
            <person name="Ohm R.A."/>
            <person name="Otillar R.P."/>
            <person name="Pangilinan J."/>
            <person name="Peng Y."/>
            <person name="Rokas A."/>
            <person name="Rosa C.A."/>
            <person name="Scheuner C."/>
            <person name="Sibirny A.A."/>
            <person name="Slot J.C."/>
            <person name="Stielow J.B."/>
            <person name="Sun H."/>
            <person name="Kurtzman C.P."/>
            <person name="Blackwell M."/>
            <person name="Grigoriev I.V."/>
            <person name="Jeffries T.W."/>
        </authorList>
    </citation>
    <scope>NUCLEOTIDE SEQUENCE [LARGE SCALE GENOMIC DNA]</scope>
    <source>
        <strain evidence="8">NRRL Y-1933</strain>
    </source>
</reference>
<dbReference type="InterPro" id="IPR030387">
    <property type="entry name" value="G_Bms1/Tsr1_dom"/>
</dbReference>
<dbReference type="InterPro" id="IPR012948">
    <property type="entry name" value="AARP2CN"/>
</dbReference>
<dbReference type="PROSITE" id="PS51714">
    <property type="entry name" value="G_BMS1"/>
    <property type="match status" value="1"/>
</dbReference>
<feature type="domain" description="Bms1-type G" evidence="6">
    <location>
        <begin position="83"/>
        <end position="250"/>
    </location>
</feature>
<keyword evidence="8" id="KW-1185">Reference proteome</keyword>
<dbReference type="GO" id="GO:0043021">
    <property type="term" value="F:ribonucleoprotein complex binding"/>
    <property type="evidence" value="ECO:0007669"/>
    <property type="project" value="EnsemblFungi"/>
</dbReference>
<dbReference type="Proteomes" id="UP000095085">
    <property type="component" value="Unassembled WGS sequence"/>
</dbReference>
<feature type="region of interest" description="Disordered" evidence="5">
    <location>
        <begin position="1"/>
        <end position="47"/>
    </location>
</feature>
<dbReference type="Pfam" id="PF22298">
    <property type="entry name" value="Tsr1_G-like"/>
    <property type="match status" value="1"/>
</dbReference>
<dbReference type="GO" id="GO:0005525">
    <property type="term" value="F:GTP binding"/>
    <property type="evidence" value="ECO:0007669"/>
    <property type="project" value="TreeGrafter"/>
</dbReference>
<dbReference type="InterPro" id="IPR007034">
    <property type="entry name" value="BMS1_TSR1_C"/>
</dbReference>
<evidence type="ECO:0000256" key="5">
    <source>
        <dbReference type="SAM" id="MobiDB-lite"/>
    </source>
</evidence>
<dbReference type="RefSeq" id="XP_020074055.1">
    <property type="nucleotide sequence ID" value="XM_020221973.1"/>
</dbReference>
<evidence type="ECO:0000256" key="1">
    <source>
        <dbReference type="ARBA" id="ARBA00004604"/>
    </source>
</evidence>
<keyword evidence="2" id="KW-0690">Ribosome biogenesis</keyword>
<dbReference type="InterPro" id="IPR039761">
    <property type="entry name" value="Bms1/Tsr1"/>
</dbReference>
<dbReference type="GeneID" id="30996522"/>
<sequence>MAKGGHSHRGTLKKDHKPFKSKHSTKGQLKNQYKGKVEKSSNASVKNKVISKLDRKHNSKQLRDNKIGETKLIRKLFEGSQGTEKIITVISLTKDIAANQIASRLINSIKDEENQPDIIIESPSIQSFKLGRFRSNIKVIIPDQTNLLSILDAAKISDYVIFGLSAQEEIETNYGETILRSVIAQGIASVIGVIPNLISAYPKKNLQNDIKQSLQSYFNHFFPNEDKLYTIENDSDCVNCVRSIAQKFPKSVHWRDSRGYMVTDDAYWSPIDNQDGCLVVEGTVRGIGFNSNRLIHIPGFGDYQIHHMEKLASKNYKNSMDIDDDMNENIYLPNEDQETLEELNPEEAEMDYAEEDLAFDDELGVRMEGRNYFHDVENNQKRRFKLPKGTSEYQSKWLLEDVLEGASDVEEEDDEDQQQDEIEEVDDMQMDDATTDYAPTEGDKSEMFVDLSPEEEERQLKEFRELAKEDLEFPDELELHPNDSAKDVLSSYRGIKSLGTCEWDYDEYDSEAPSIWNRLLRISNYKATRNKILKDSIKESQINIGNRVRIFIKAPQFILERINPKTKPFIIYGLLQHEHKLAVVNFSFEHWEDYEEPVPSKEVLIAQYGPRRQIIQPMFNQGSNNSNNVHKYENFAHPGSSNIATTIAPVSFNNAPTIFFKSKPDGSLELVGQGTFLNCDHTRVMAQRAVLTGHPVKIHKKLVTIRYMFFNSDDINWFKAVPLFTKSGRTGFIKESLGTHGYFKATFDGKLTSQDVVAMSLYRRVWPEVSNPWTE</sequence>
<dbReference type="AlphaFoldDB" id="A0A1E4RCI7"/>
<proteinExistence type="inferred from homology"/>
<evidence type="ECO:0000256" key="2">
    <source>
        <dbReference type="ARBA" id="ARBA00022517"/>
    </source>
</evidence>
<feature type="compositionally biased region" description="Basic residues" evidence="5">
    <location>
        <begin position="1"/>
        <end position="25"/>
    </location>
</feature>
<dbReference type="Pfam" id="PF04950">
    <property type="entry name" value="RIBIOP_C"/>
    <property type="match status" value="1"/>
</dbReference>
<name>A0A1E4RCI7_9ASCO</name>
<comment type="similarity">
    <text evidence="4">Belongs to the TRAFAC class translation factor GTPase superfamily. Bms1-like GTPase family. TSR1 subfamily.</text>
</comment>
<dbReference type="SMART" id="SM01362">
    <property type="entry name" value="DUF663"/>
    <property type="match status" value="1"/>
</dbReference>
<dbReference type="GO" id="GO:0005737">
    <property type="term" value="C:cytoplasm"/>
    <property type="evidence" value="ECO:0007669"/>
    <property type="project" value="EnsemblFungi"/>
</dbReference>
<evidence type="ECO:0000313" key="8">
    <source>
        <dbReference type="Proteomes" id="UP000095085"/>
    </source>
</evidence>
<dbReference type="GO" id="GO:0000461">
    <property type="term" value="P:endonucleolytic cleavage to generate mature 3'-end of SSU-rRNA from (SSU-rRNA, 5.8S rRNA, LSU-rRNA)"/>
    <property type="evidence" value="ECO:0007669"/>
    <property type="project" value="EnsemblFungi"/>
</dbReference>
<comment type="subcellular location">
    <subcellularLocation>
        <location evidence="1">Nucleus</location>
        <location evidence="1">Nucleolus</location>
    </subcellularLocation>
</comment>
<keyword evidence="3" id="KW-0539">Nucleus</keyword>
<accession>A0A1E4RCI7</accession>
<dbReference type="SMART" id="SM00785">
    <property type="entry name" value="AARP2CN"/>
    <property type="match status" value="1"/>
</dbReference>